<reference evidence="2" key="1">
    <citation type="submission" date="2025-08" db="UniProtKB">
        <authorList>
            <consortium name="Ensembl"/>
        </authorList>
    </citation>
    <scope>IDENTIFICATION</scope>
</reference>
<dbReference type="OMA" id="THWVEAS"/>
<protein>
    <recommendedName>
        <fullName evidence="1">DUF4939 domain-containing protein</fullName>
    </recommendedName>
</protein>
<feature type="domain" description="DUF4939" evidence="1">
    <location>
        <begin position="34"/>
        <end position="99"/>
    </location>
</feature>
<dbReference type="Pfam" id="PF16297">
    <property type="entry name" value="DUF4939"/>
    <property type="match status" value="1"/>
</dbReference>
<organism evidence="2 3">
    <name type="scientific">Chrysemys picta bellii</name>
    <name type="common">Western painted turtle</name>
    <name type="synonym">Emys bellii</name>
    <dbReference type="NCBI Taxonomy" id="8478"/>
    <lineage>
        <taxon>Eukaryota</taxon>
        <taxon>Metazoa</taxon>
        <taxon>Chordata</taxon>
        <taxon>Craniata</taxon>
        <taxon>Vertebrata</taxon>
        <taxon>Euteleostomi</taxon>
        <taxon>Archelosauria</taxon>
        <taxon>Testudinata</taxon>
        <taxon>Testudines</taxon>
        <taxon>Cryptodira</taxon>
        <taxon>Durocryptodira</taxon>
        <taxon>Testudinoidea</taxon>
        <taxon>Emydidae</taxon>
        <taxon>Chrysemys</taxon>
    </lineage>
</organism>
<dbReference type="Proteomes" id="UP000694380">
    <property type="component" value="Unplaced"/>
</dbReference>
<dbReference type="GeneTree" id="ENSGT01150000287182"/>
<dbReference type="InterPro" id="IPR032549">
    <property type="entry name" value="DUF4939"/>
</dbReference>
<dbReference type="AlphaFoldDB" id="A0A8C3FDM0"/>
<dbReference type="Ensembl" id="ENSCPBT00000008838.1">
    <property type="protein sequence ID" value="ENSCPBP00000007318.1"/>
    <property type="gene ID" value="ENSCPBG00000005777.1"/>
</dbReference>
<evidence type="ECO:0000259" key="1">
    <source>
        <dbReference type="Pfam" id="PF16297"/>
    </source>
</evidence>
<accession>A0A8C3FDM0</accession>
<evidence type="ECO:0000313" key="2">
    <source>
        <dbReference type="Ensembl" id="ENSCPBP00000007318.1"/>
    </source>
</evidence>
<proteinExistence type="predicted"/>
<name>A0A8C3FDM0_CHRPI</name>
<sequence length="105" mass="11487">NRGCVFGVSYITSANMLPAGPGCSAAPPTSPFPEPKISQPNKFDGDWDKFQWFLNQCWLLFLLCPQSFPMDQAYVGLILSLLTGEALAWASPFLSWNSPAPSCNN</sequence>
<reference evidence="2" key="2">
    <citation type="submission" date="2025-09" db="UniProtKB">
        <authorList>
            <consortium name="Ensembl"/>
        </authorList>
    </citation>
    <scope>IDENTIFICATION</scope>
</reference>
<keyword evidence="3" id="KW-1185">Reference proteome</keyword>
<evidence type="ECO:0000313" key="3">
    <source>
        <dbReference type="Proteomes" id="UP000694380"/>
    </source>
</evidence>